<proteinExistence type="inferred from homology"/>
<accession>A0A6A7Z884</accession>
<dbReference type="GO" id="GO:0071555">
    <property type="term" value="P:cell wall organization"/>
    <property type="evidence" value="ECO:0007669"/>
    <property type="project" value="InterPro"/>
</dbReference>
<dbReference type="Proteomes" id="UP000470186">
    <property type="component" value="Unassembled WGS sequence"/>
</dbReference>
<gene>
    <name evidence="8" type="ORF">GHO30_13790</name>
</gene>
<dbReference type="InterPro" id="IPR050643">
    <property type="entry name" value="Periplasmic_pilus_chap"/>
</dbReference>
<keyword evidence="4" id="KW-0574">Periplasm</keyword>
<evidence type="ECO:0000256" key="4">
    <source>
        <dbReference type="ARBA" id="ARBA00022764"/>
    </source>
</evidence>
<dbReference type="InterPro" id="IPR016148">
    <property type="entry name" value="Pili_assmbl_chaperone_C"/>
</dbReference>
<dbReference type="Pfam" id="PF00345">
    <property type="entry name" value="PapD_N"/>
    <property type="match status" value="1"/>
</dbReference>
<evidence type="ECO:0000256" key="5">
    <source>
        <dbReference type="ARBA" id="ARBA00023186"/>
    </source>
</evidence>
<evidence type="ECO:0000313" key="9">
    <source>
        <dbReference type="Proteomes" id="UP000470186"/>
    </source>
</evidence>
<evidence type="ECO:0000256" key="2">
    <source>
        <dbReference type="ARBA" id="ARBA00007399"/>
    </source>
</evidence>
<evidence type="ECO:0000256" key="3">
    <source>
        <dbReference type="ARBA" id="ARBA00022729"/>
    </source>
</evidence>
<evidence type="ECO:0000256" key="1">
    <source>
        <dbReference type="ARBA" id="ARBA00004418"/>
    </source>
</evidence>
<dbReference type="SUPFAM" id="SSF49584">
    <property type="entry name" value="Periplasmic chaperone C-domain"/>
    <property type="match status" value="1"/>
</dbReference>
<dbReference type="PANTHER" id="PTHR30251:SF7">
    <property type="entry name" value="FIMBRIAE CHAPARONE"/>
    <property type="match status" value="1"/>
</dbReference>
<dbReference type="RefSeq" id="WP_053225479.1">
    <property type="nucleotide sequence ID" value="NZ_JBQQLP010000011.1"/>
</dbReference>
<dbReference type="Pfam" id="PF02753">
    <property type="entry name" value="PapD_C"/>
    <property type="match status" value="1"/>
</dbReference>
<dbReference type="Gene3D" id="2.60.40.10">
    <property type="entry name" value="Immunoglobulins"/>
    <property type="match status" value="2"/>
</dbReference>
<dbReference type="EMBL" id="WIVX01000062">
    <property type="protein sequence ID" value="MQU32449.1"/>
    <property type="molecule type" value="Genomic_DNA"/>
</dbReference>
<feature type="domain" description="Pili assembly chaperone N-terminal" evidence="6">
    <location>
        <begin position="26"/>
        <end position="149"/>
    </location>
</feature>
<organism evidence="8 9">
    <name type="scientific">Pseudomonas helleri</name>
    <dbReference type="NCBI Taxonomy" id="1608996"/>
    <lineage>
        <taxon>Bacteria</taxon>
        <taxon>Pseudomonadati</taxon>
        <taxon>Pseudomonadota</taxon>
        <taxon>Gammaproteobacteria</taxon>
        <taxon>Pseudomonadales</taxon>
        <taxon>Pseudomonadaceae</taxon>
        <taxon>Pseudomonas</taxon>
    </lineage>
</organism>
<dbReference type="InterPro" id="IPR001829">
    <property type="entry name" value="Pili_assmbl_chaperone_bac"/>
</dbReference>
<comment type="subcellular location">
    <subcellularLocation>
        <location evidence="1">Periplasm</location>
    </subcellularLocation>
</comment>
<dbReference type="InterPro" id="IPR013783">
    <property type="entry name" value="Ig-like_fold"/>
</dbReference>
<keyword evidence="9" id="KW-1185">Reference proteome</keyword>
<dbReference type="PRINTS" id="PR00969">
    <property type="entry name" value="CHAPERONPILI"/>
</dbReference>
<sequence>MSRLMFVVMLIVATFGLGTAHCVQAGIMPEQTRLIIHEGDSQRSLMLANTNSYPVVVQTWIDNGEGTQTPENASNAMLALPSVFRMQPGAVQGLRIVYDGSPQPKDRESVSWLNIYEIPPTKTEVPLATTQVAVAMNTQMKVFYRPANLPGSPEKMAAALTFSIERRGDGWVLLCHNPTPFHASFSSLRLSVQGRELPVSKTLDMMAPPLSDKVYALDGFNTGAMTSVGVNYTLIDDGGHYQDGVSQAPIR</sequence>
<comment type="caution">
    <text evidence="8">The sequence shown here is derived from an EMBL/GenBank/DDBJ whole genome shotgun (WGS) entry which is preliminary data.</text>
</comment>
<dbReference type="InterPro" id="IPR008962">
    <property type="entry name" value="PapD-like_sf"/>
</dbReference>
<evidence type="ECO:0000313" key="8">
    <source>
        <dbReference type="EMBL" id="MQU32449.1"/>
    </source>
</evidence>
<dbReference type="InterPro" id="IPR036316">
    <property type="entry name" value="Pili_assmbl_chap_C_dom_sf"/>
</dbReference>
<comment type="similarity">
    <text evidence="2">Belongs to the periplasmic pilus chaperone family.</text>
</comment>
<dbReference type="AlphaFoldDB" id="A0A6A7Z884"/>
<keyword evidence="3" id="KW-0732">Signal</keyword>
<name>A0A6A7Z884_9PSED</name>
<dbReference type="PANTHER" id="PTHR30251">
    <property type="entry name" value="PILUS ASSEMBLY CHAPERONE"/>
    <property type="match status" value="1"/>
</dbReference>
<reference evidence="8 9" key="1">
    <citation type="submission" date="2019-10" db="EMBL/GenBank/DDBJ databases">
        <title>Evaluation of single-gene subtyping targets for Pseudomonas.</title>
        <authorList>
            <person name="Reichler S.J."/>
            <person name="Orsi R.H."/>
            <person name="Wiedmann M."/>
            <person name="Martin N.H."/>
            <person name="Murphy S.I."/>
        </authorList>
    </citation>
    <scope>NUCLEOTIDE SEQUENCE [LARGE SCALE GENOMIC DNA]</scope>
    <source>
        <strain evidence="8 9">FSL R10-2107</strain>
    </source>
</reference>
<evidence type="ECO:0000259" key="6">
    <source>
        <dbReference type="Pfam" id="PF00345"/>
    </source>
</evidence>
<feature type="domain" description="Pili assembly chaperone C-terminal" evidence="7">
    <location>
        <begin position="176"/>
        <end position="241"/>
    </location>
</feature>
<dbReference type="GO" id="GO:0030288">
    <property type="term" value="C:outer membrane-bounded periplasmic space"/>
    <property type="evidence" value="ECO:0007669"/>
    <property type="project" value="InterPro"/>
</dbReference>
<keyword evidence="5" id="KW-0143">Chaperone</keyword>
<protein>
    <submittedName>
        <fullName evidence="8">Fimbria/pilus periplasmic chaperone</fullName>
    </submittedName>
</protein>
<dbReference type="InterPro" id="IPR016147">
    <property type="entry name" value="Pili_assmbl_chaperone_N"/>
</dbReference>
<dbReference type="SUPFAM" id="SSF49354">
    <property type="entry name" value="PapD-like"/>
    <property type="match status" value="1"/>
</dbReference>
<evidence type="ECO:0000259" key="7">
    <source>
        <dbReference type="Pfam" id="PF02753"/>
    </source>
</evidence>